<reference evidence="2 3" key="1">
    <citation type="submission" date="2024-07" db="EMBL/GenBank/DDBJ databases">
        <title>Section-level genome sequencing and comparative genomics of Aspergillus sections Usti and Cavernicolus.</title>
        <authorList>
            <consortium name="Lawrence Berkeley National Laboratory"/>
            <person name="Nybo J.L."/>
            <person name="Vesth T.C."/>
            <person name="Theobald S."/>
            <person name="Frisvad J.C."/>
            <person name="Larsen T.O."/>
            <person name="Kjaerboelling I."/>
            <person name="Rothschild-Mancinelli K."/>
            <person name="Lyhne E.K."/>
            <person name="Kogle M.E."/>
            <person name="Barry K."/>
            <person name="Clum A."/>
            <person name="Na H."/>
            <person name="Ledsgaard L."/>
            <person name="Lin J."/>
            <person name="Lipzen A."/>
            <person name="Kuo A."/>
            <person name="Riley R."/>
            <person name="Mondo S."/>
            <person name="Labutti K."/>
            <person name="Haridas S."/>
            <person name="Pangalinan J."/>
            <person name="Salamov A.A."/>
            <person name="Simmons B.A."/>
            <person name="Magnuson J.K."/>
            <person name="Chen J."/>
            <person name="Drula E."/>
            <person name="Henrissat B."/>
            <person name="Wiebenga A."/>
            <person name="Lubbers R.J."/>
            <person name="Gomes A.C."/>
            <person name="Makela M.R."/>
            <person name="Stajich J."/>
            <person name="Grigoriev I.V."/>
            <person name="Mortensen U.H."/>
            <person name="De Vries R.P."/>
            <person name="Baker S.E."/>
            <person name="Andersen M.R."/>
        </authorList>
    </citation>
    <scope>NUCLEOTIDE SEQUENCE [LARGE SCALE GENOMIC DNA]</scope>
    <source>
        <strain evidence="2 3">CBS 209.92</strain>
    </source>
</reference>
<sequence length="214" mass="23978">MSLTTSLAASTATQQLLSFTTPFSEPDDCHVDERRTLTQVVDGTTSTLRYLISDPALPDFASCQPSGWDAIIPERRFSFSPAVCPSGWATFEIGTTTREQDDEVVTTAWCCSRYIRPSPHTHPDKHTFYHPLPKQRFQPLPRRRLPTHNPGLLKTLRGPNIHPRAAGLRTNPPPTPPLAHNLARIGCRRLAAHAGPHDIDRERNNRLLGRRLGR</sequence>
<accession>A0ABR4G6G6</accession>
<evidence type="ECO:0000256" key="1">
    <source>
        <dbReference type="SAM" id="MobiDB-lite"/>
    </source>
</evidence>
<keyword evidence="3" id="KW-1185">Reference proteome</keyword>
<name>A0ABR4G6G6_9EURO</name>
<dbReference type="EMBL" id="JBFTWV010000043">
    <property type="protein sequence ID" value="KAL2794620.1"/>
    <property type="molecule type" value="Genomic_DNA"/>
</dbReference>
<evidence type="ECO:0000313" key="2">
    <source>
        <dbReference type="EMBL" id="KAL2794620.1"/>
    </source>
</evidence>
<gene>
    <name evidence="2" type="ORF">BJX66DRAFT_303485</name>
</gene>
<feature type="region of interest" description="Disordered" evidence="1">
    <location>
        <begin position="139"/>
        <end position="160"/>
    </location>
</feature>
<proteinExistence type="predicted"/>
<dbReference type="Proteomes" id="UP001610563">
    <property type="component" value="Unassembled WGS sequence"/>
</dbReference>
<organism evidence="2 3">
    <name type="scientific">Aspergillus keveii</name>
    <dbReference type="NCBI Taxonomy" id="714993"/>
    <lineage>
        <taxon>Eukaryota</taxon>
        <taxon>Fungi</taxon>
        <taxon>Dikarya</taxon>
        <taxon>Ascomycota</taxon>
        <taxon>Pezizomycotina</taxon>
        <taxon>Eurotiomycetes</taxon>
        <taxon>Eurotiomycetidae</taxon>
        <taxon>Eurotiales</taxon>
        <taxon>Aspergillaceae</taxon>
        <taxon>Aspergillus</taxon>
        <taxon>Aspergillus subgen. Nidulantes</taxon>
    </lineage>
</organism>
<comment type="caution">
    <text evidence="2">The sequence shown here is derived from an EMBL/GenBank/DDBJ whole genome shotgun (WGS) entry which is preliminary data.</text>
</comment>
<protein>
    <submittedName>
        <fullName evidence="2">Uncharacterized protein</fullName>
    </submittedName>
</protein>
<evidence type="ECO:0000313" key="3">
    <source>
        <dbReference type="Proteomes" id="UP001610563"/>
    </source>
</evidence>